<organism evidence="14 15">
    <name type="scientific">Ruthenibacterium lactatiformans</name>
    <dbReference type="NCBI Taxonomy" id="1550024"/>
    <lineage>
        <taxon>Bacteria</taxon>
        <taxon>Bacillati</taxon>
        <taxon>Bacillota</taxon>
        <taxon>Clostridia</taxon>
        <taxon>Eubacteriales</taxon>
        <taxon>Oscillospiraceae</taxon>
        <taxon>Ruthenibacterium</taxon>
    </lineage>
</organism>
<feature type="transmembrane region" description="Helical" evidence="12">
    <location>
        <begin position="27"/>
        <end position="45"/>
    </location>
</feature>
<evidence type="ECO:0000313" key="15">
    <source>
        <dbReference type="Proteomes" id="UP000053433"/>
    </source>
</evidence>
<dbReference type="GO" id="GO:0005524">
    <property type="term" value="F:ATP binding"/>
    <property type="evidence" value="ECO:0007669"/>
    <property type="project" value="UniProtKB-KW"/>
</dbReference>
<evidence type="ECO:0000259" key="13">
    <source>
        <dbReference type="Pfam" id="PF13493"/>
    </source>
</evidence>
<keyword evidence="6" id="KW-0418">Kinase</keyword>
<keyword evidence="7" id="KW-0067">ATP-binding</keyword>
<sequence>MFGRCGAEQETGRLRMEGALTLSWRDMGRTAGILCAASLVGLLFYKAGITEANIVTVYLLAVLCTALATDGRVYGISAAVASVLVFNYLFTVPRFTLKFNDVSRYSVTFLVMFIAACITSTLTMRVKTQARQAARKAHRSEVLLETSQALQRAEGEQQIFTAAAEHLSRLLRAGVSLYPVRDGALQPPLVCDAQGTEAAPCTTERELRAARTVLRCGGQAGARTAACPDAECLYLAVGASVPPLAVAGVALRKGHIPDDFDRNLMAALLNECALALEKRAHRPRKIGRGTAGPAGAAAGEPAAHHLP</sequence>
<evidence type="ECO:0000256" key="5">
    <source>
        <dbReference type="ARBA" id="ARBA00022741"/>
    </source>
</evidence>
<feature type="transmembrane region" description="Helical" evidence="12">
    <location>
        <begin position="102"/>
        <end position="122"/>
    </location>
</feature>
<evidence type="ECO:0000256" key="1">
    <source>
        <dbReference type="ARBA" id="ARBA00004141"/>
    </source>
</evidence>
<evidence type="ECO:0000313" key="14">
    <source>
        <dbReference type="EMBL" id="KUE76925.1"/>
    </source>
</evidence>
<dbReference type="GO" id="GO:0000155">
    <property type="term" value="F:phosphorelay sensor kinase activity"/>
    <property type="evidence" value="ECO:0007669"/>
    <property type="project" value="TreeGrafter"/>
</dbReference>
<dbReference type="EMBL" id="LMUA01000006">
    <property type="protein sequence ID" value="KUE76925.1"/>
    <property type="molecule type" value="Genomic_DNA"/>
</dbReference>
<keyword evidence="8 12" id="KW-1133">Transmembrane helix</keyword>
<proteinExistence type="predicted"/>
<evidence type="ECO:0000256" key="3">
    <source>
        <dbReference type="ARBA" id="ARBA00022679"/>
    </source>
</evidence>
<gene>
    <name evidence="14" type="ORF">ASJ35_06515</name>
</gene>
<evidence type="ECO:0000256" key="7">
    <source>
        <dbReference type="ARBA" id="ARBA00022840"/>
    </source>
</evidence>
<evidence type="ECO:0000256" key="2">
    <source>
        <dbReference type="ARBA" id="ARBA00022553"/>
    </source>
</evidence>
<evidence type="ECO:0000256" key="9">
    <source>
        <dbReference type="ARBA" id="ARBA00023012"/>
    </source>
</evidence>
<dbReference type="InterPro" id="IPR025201">
    <property type="entry name" value="KdpD_TM"/>
</dbReference>
<protein>
    <recommendedName>
        <fullName evidence="13">Sensor protein KdpD transmembrane domain-containing protein</fullName>
    </recommendedName>
</protein>
<feature type="transmembrane region" description="Helical" evidence="12">
    <location>
        <begin position="74"/>
        <end position="90"/>
    </location>
</feature>
<dbReference type="Pfam" id="PF13493">
    <property type="entry name" value="DUF4118"/>
    <property type="match status" value="1"/>
</dbReference>
<feature type="compositionally biased region" description="Low complexity" evidence="11">
    <location>
        <begin position="291"/>
        <end position="301"/>
    </location>
</feature>
<evidence type="ECO:0000256" key="12">
    <source>
        <dbReference type="SAM" id="Phobius"/>
    </source>
</evidence>
<dbReference type="InterPro" id="IPR052023">
    <property type="entry name" value="Histidine_kinase_KdpD"/>
</dbReference>
<dbReference type="PANTHER" id="PTHR45569">
    <property type="entry name" value="SENSOR PROTEIN KDPD"/>
    <property type="match status" value="1"/>
</dbReference>
<feature type="region of interest" description="Disordered" evidence="11">
    <location>
        <begin position="284"/>
        <end position="307"/>
    </location>
</feature>
<name>A0A0W7TSV0_9FIRM</name>
<comment type="caution">
    <text evidence="14">The sequence shown here is derived from an EMBL/GenBank/DDBJ whole genome shotgun (WGS) entry which is preliminary data.</text>
</comment>
<dbReference type="AlphaFoldDB" id="A0A0W7TSV0"/>
<evidence type="ECO:0000256" key="11">
    <source>
        <dbReference type="SAM" id="MobiDB-lite"/>
    </source>
</evidence>
<evidence type="ECO:0000256" key="6">
    <source>
        <dbReference type="ARBA" id="ARBA00022777"/>
    </source>
</evidence>
<evidence type="ECO:0000256" key="10">
    <source>
        <dbReference type="ARBA" id="ARBA00023136"/>
    </source>
</evidence>
<reference evidence="14 15" key="1">
    <citation type="submission" date="2015-10" db="EMBL/GenBank/DDBJ databases">
        <title>A novel member of the family Ruminococcaceae isolated from human faeces.</title>
        <authorList>
            <person name="Shkoporov A.N."/>
            <person name="Chaplin A.V."/>
            <person name="Motuzova O.V."/>
            <person name="Kafarskaia L.I."/>
            <person name="Efimov B.A."/>
        </authorList>
    </citation>
    <scope>NUCLEOTIDE SEQUENCE [LARGE SCALE GENOMIC DNA]</scope>
    <source>
        <strain evidence="14 15">668</strain>
    </source>
</reference>
<feature type="domain" description="Sensor protein KdpD transmembrane" evidence="13">
    <location>
        <begin position="30"/>
        <end position="135"/>
    </location>
</feature>
<evidence type="ECO:0000256" key="4">
    <source>
        <dbReference type="ARBA" id="ARBA00022692"/>
    </source>
</evidence>
<dbReference type="Gene3D" id="1.20.120.620">
    <property type="entry name" value="Backbone structure of the membrane domain of e. Coli histidine kinase receptor kdpd"/>
    <property type="match status" value="1"/>
</dbReference>
<keyword evidence="10 12" id="KW-0472">Membrane</keyword>
<comment type="subcellular location">
    <subcellularLocation>
        <location evidence="1">Membrane</location>
        <topology evidence="1">Multi-pass membrane protein</topology>
    </subcellularLocation>
</comment>
<dbReference type="InterPro" id="IPR029016">
    <property type="entry name" value="GAF-like_dom_sf"/>
</dbReference>
<keyword evidence="5" id="KW-0547">Nucleotide-binding</keyword>
<evidence type="ECO:0000256" key="8">
    <source>
        <dbReference type="ARBA" id="ARBA00022989"/>
    </source>
</evidence>
<keyword evidence="9" id="KW-0902">Two-component regulatory system</keyword>
<keyword evidence="4 12" id="KW-0812">Transmembrane</keyword>
<dbReference type="GO" id="GO:0005886">
    <property type="term" value="C:plasma membrane"/>
    <property type="evidence" value="ECO:0007669"/>
    <property type="project" value="TreeGrafter"/>
</dbReference>
<dbReference type="Proteomes" id="UP000053433">
    <property type="component" value="Unassembled WGS sequence"/>
</dbReference>
<accession>A0A0W7TSV0</accession>
<dbReference type="Gene3D" id="3.30.450.40">
    <property type="match status" value="1"/>
</dbReference>
<keyword evidence="3" id="KW-0808">Transferase</keyword>
<dbReference type="PANTHER" id="PTHR45569:SF1">
    <property type="entry name" value="SENSOR PROTEIN KDPD"/>
    <property type="match status" value="1"/>
</dbReference>
<keyword evidence="2" id="KW-0597">Phosphoprotein</keyword>
<feature type="transmembrane region" description="Helical" evidence="12">
    <location>
        <begin position="52"/>
        <end position="68"/>
    </location>
</feature>
<dbReference type="InterPro" id="IPR038318">
    <property type="entry name" value="KdpD_sf"/>
</dbReference>